<evidence type="ECO:0000259" key="1">
    <source>
        <dbReference type="Pfam" id="PF12081"/>
    </source>
</evidence>
<comment type="caution">
    <text evidence="2">The sequence shown here is derived from an EMBL/GenBank/DDBJ whole genome shotgun (WGS) entry which is preliminary data.</text>
</comment>
<proteinExistence type="predicted"/>
<accession>A1ZXP0</accession>
<name>A1ZXP0_MICM2</name>
<feature type="domain" description="Gliding motility-associated protein GldM N-terminal" evidence="1">
    <location>
        <begin position="75"/>
        <end position="220"/>
    </location>
</feature>
<protein>
    <recommendedName>
        <fullName evidence="1">Gliding motility-associated protein GldM N-terminal domain-containing protein</fullName>
    </recommendedName>
</protein>
<evidence type="ECO:0000313" key="2">
    <source>
        <dbReference type="EMBL" id="EAY24818.1"/>
    </source>
</evidence>
<dbReference type="RefSeq" id="WP_002704012.1">
    <property type="nucleotide sequence ID" value="NZ_AAWS01000060.1"/>
</dbReference>
<dbReference type="Proteomes" id="UP000004095">
    <property type="component" value="Unassembled WGS sequence"/>
</dbReference>
<reference evidence="2 3" key="1">
    <citation type="submission" date="2007-01" db="EMBL/GenBank/DDBJ databases">
        <authorList>
            <person name="Haygood M."/>
            <person name="Podell S."/>
            <person name="Anderson C."/>
            <person name="Hopkinson B."/>
            <person name="Roe K."/>
            <person name="Barbeau K."/>
            <person name="Gaasterland T."/>
            <person name="Ferriera S."/>
            <person name="Johnson J."/>
            <person name="Kravitz S."/>
            <person name="Beeson K."/>
            <person name="Sutton G."/>
            <person name="Rogers Y.-H."/>
            <person name="Friedman R."/>
            <person name="Frazier M."/>
            <person name="Venter J.C."/>
        </authorList>
    </citation>
    <scope>NUCLEOTIDE SEQUENCE [LARGE SCALE GENOMIC DNA]</scope>
    <source>
        <strain evidence="2 3">ATCC 23134</strain>
    </source>
</reference>
<dbReference type="EMBL" id="AAWS01000060">
    <property type="protein sequence ID" value="EAY24818.1"/>
    <property type="molecule type" value="Genomic_DNA"/>
</dbReference>
<evidence type="ECO:0000313" key="3">
    <source>
        <dbReference type="Proteomes" id="UP000004095"/>
    </source>
</evidence>
<dbReference type="Pfam" id="PF12081">
    <property type="entry name" value="GldM_1st"/>
    <property type="match status" value="1"/>
</dbReference>
<dbReference type="AlphaFoldDB" id="A1ZXP0"/>
<sequence>MNLTYKIHLFYIILCCLFGCTVSQPTTDKKVPKLNKEQLLSIIYKHNNVLSYNTSIGKKWSDNTYAFVRKYFKDKPKLITKYTSLKKRTTEQITFIDKLIHQLVKKAGNGINPDTEQIVNPYEEALVEKVMLKERQAFDLEKRLNEYTDFINQEFDYFKLSKLTTNYQRNLRYKLLPSHKKEDFVNAYFKNTPLILALSHLQLLQNNILRYEEEVIKYMILSLVDKK</sequence>
<keyword evidence="3" id="KW-1185">Reference proteome</keyword>
<organism evidence="2 3">
    <name type="scientific">Microscilla marina ATCC 23134</name>
    <dbReference type="NCBI Taxonomy" id="313606"/>
    <lineage>
        <taxon>Bacteria</taxon>
        <taxon>Pseudomonadati</taxon>
        <taxon>Bacteroidota</taxon>
        <taxon>Cytophagia</taxon>
        <taxon>Cytophagales</taxon>
        <taxon>Microscillaceae</taxon>
        <taxon>Microscilla</taxon>
    </lineage>
</organism>
<dbReference type="OrthoDB" id="1490890at2"/>
<gene>
    <name evidence="2" type="ORF">M23134_06710</name>
</gene>
<dbReference type="InterPro" id="IPR022720">
    <property type="entry name" value="Motility-assoc_prot_GldM_N"/>
</dbReference>